<dbReference type="EMBL" id="PFPO01000002">
    <property type="protein sequence ID" value="PIZ99931.1"/>
    <property type="molecule type" value="Genomic_DNA"/>
</dbReference>
<evidence type="ECO:0000313" key="1">
    <source>
        <dbReference type="EMBL" id="PIZ99931.1"/>
    </source>
</evidence>
<organism evidence="1 2">
    <name type="scientific">Candidatus Komeilibacteria bacterium CG_4_10_14_0_2_um_filter_37_10</name>
    <dbReference type="NCBI Taxonomy" id="1974470"/>
    <lineage>
        <taxon>Bacteria</taxon>
        <taxon>Candidatus Komeiliibacteriota</taxon>
    </lineage>
</organism>
<comment type="caution">
    <text evidence="1">The sequence shown here is derived from an EMBL/GenBank/DDBJ whole genome shotgun (WGS) entry which is preliminary data.</text>
</comment>
<proteinExistence type="predicted"/>
<reference evidence="2" key="1">
    <citation type="submission" date="2017-09" db="EMBL/GenBank/DDBJ databases">
        <title>Depth-based differentiation of microbial function through sediment-hosted aquifers and enrichment of novel symbionts in the deep terrestrial subsurface.</title>
        <authorList>
            <person name="Probst A.J."/>
            <person name="Ladd B."/>
            <person name="Jarett J.K."/>
            <person name="Geller-Mcgrath D.E."/>
            <person name="Sieber C.M.K."/>
            <person name="Emerson J.B."/>
            <person name="Anantharaman K."/>
            <person name="Thomas B.C."/>
            <person name="Malmstrom R."/>
            <person name="Stieglmeier M."/>
            <person name="Klingl A."/>
            <person name="Woyke T."/>
            <person name="Ryan C.M."/>
            <person name="Banfield J.F."/>
        </authorList>
    </citation>
    <scope>NUCLEOTIDE SEQUENCE [LARGE SCALE GENOMIC DNA]</scope>
</reference>
<gene>
    <name evidence="1" type="ORF">COX77_00060</name>
</gene>
<accession>A0A2M7VGR8</accession>
<evidence type="ECO:0000313" key="2">
    <source>
        <dbReference type="Proteomes" id="UP000230405"/>
    </source>
</evidence>
<dbReference type="AlphaFoldDB" id="A0A2M7VGR8"/>
<dbReference type="Proteomes" id="UP000230405">
    <property type="component" value="Unassembled WGS sequence"/>
</dbReference>
<protein>
    <submittedName>
        <fullName evidence="1">Uncharacterized protein</fullName>
    </submittedName>
</protein>
<sequence length="107" mass="12159">MDFNKHSIRLVQNCPVCNRQYQENKVQILDEAGNSFLAYMTCSFCWSNIIVRVISLPQGLVGSAILTDLFPDEVIKFGQSSSLQLDDILNVHSKLYDNSLITYLKNN</sequence>
<name>A0A2M7VGR8_9BACT</name>